<gene>
    <name evidence="2" type="ORF">IAD41_06610</name>
</gene>
<comment type="caution">
    <text evidence="2">The sequence shown here is derived from an EMBL/GenBank/DDBJ whole genome shotgun (WGS) entry which is preliminary data.</text>
</comment>
<dbReference type="AlphaFoldDB" id="A0A9D1K474"/>
<proteinExistence type="predicted"/>
<accession>A0A9D1K474</accession>
<protein>
    <submittedName>
        <fullName evidence="2">Uncharacterized protein</fullName>
    </submittedName>
</protein>
<reference evidence="2" key="1">
    <citation type="submission" date="2020-10" db="EMBL/GenBank/DDBJ databases">
        <authorList>
            <person name="Gilroy R."/>
        </authorList>
    </citation>
    <scope>NUCLEOTIDE SEQUENCE</scope>
    <source>
        <strain evidence="2">CHK152-2994</strain>
    </source>
</reference>
<evidence type="ECO:0000313" key="3">
    <source>
        <dbReference type="Proteomes" id="UP000824139"/>
    </source>
</evidence>
<keyword evidence="1" id="KW-0472">Membrane</keyword>
<evidence type="ECO:0000313" key="2">
    <source>
        <dbReference type="EMBL" id="HIS83256.1"/>
    </source>
</evidence>
<organism evidence="2 3">
    <name type="scientific">Candidatus Scatenecus faecavium</name>
    <dbReference type="NCBI Taxonomy" id="2840915"/>
    <lineage>
        <taxon>Bacteria</taxon>
        <taxon>Candidatus Scatenecus</taxon>
    </lineage>
</organism>
<evidence type="ECO:0000256" key="1">
    <source>
        <dbReference type="SAM" id="Phobius"/>
    </source>
</evidence>
<keyword evidence="1" id="KW-1133">Transmembrane helix</keyword>
<feature type="transmembrane region" description="Helical" evidence="1">
    <location>
        <begin position="58"/>
        <end position="76"/>
    </location>
</feature>
<sequence length="185" mass="20601">MAINSTNNSIGFPGLTNNRPGMLMTVPSAAENTKVPEVKVENPVQKPSKEKMSENTKYFIGAAAIAASAIAGIYIYKGRKPPKEENVEQTVQFIDRKEPVRSGIDFFKKYLEKLSPSFDFETKSQHPVGKHGAYMIDEILRPSAVKHSEFFRKDGSLFASVDWDDDGKVISYTLLNKNGNVINEI</sequence>
<reference evidence="2" key="2">
    <citation type="journal article" date="2021" name="PeerJ">
        <title>Extensive microbial diversity within the chicken gut microbiome revealed by metagenomics and culture.</title>
        <authorList>
            <person name="Gilroy R."/>
            <person name="Ravi A."/>
            <person name="Getino M."/>
            <person name="Pursley I."/>
            <person name="Horton D.L."/>
            <person name="Alikhan N.F."/>
            <person name="Baker D."/>
            <person name="Gharbi K."/>
            <person name="Hall N."/>
            <person name="Watson M."/>
            <person name="Adriaenssens E.M."/>
            <person name="Foster-Nyarko E."/>
            <person name="Jarju S."/>
            <person name="Secka A."/>
            <person name="Antonio M."/>
            <person name="Oren A."/>
            <person name="Chaudhuri R.R."/>
            <person name="La Ragione R."/>
            <person name="Hildebrand F."/>
            <person name="Pallen M.J."/>
        </authorList>
    </citation>
    <scope>NUCLEOTIDE SEQUENCE</scope>
    <source>
        <strain evidence="2">CHK152-2994</strain>
    </source>
</reference>
<keyword evidence="1" id="KW-0812">Transmembrane</keyword>
<dbReference type="EMBL" id="DVJO01000146">
    <property type="protein sequence ID" value="HIS83256.1"/>
    <property type="molecule type" value="Genomic_DNA"/>
</dbReference>
<dbReference type="Proteomes" id="UP000824139">
    <property type="component" value="Unassembled WGS sequence"/>
</dbReference>
<name>A0A9D1K474_9BACT</name>